<sequence>MLIDSVIEVSYLTLLLASISIFAGILIVFQFSRQKYETQLKNLQDEAMLKLKSLNEKIELNNSSYNSQINILTSTSRRLEEEKKLIKENLEDKLKLLEKHHLETQENIKNSYEYKLVSLSKEFKLKENNLNEKIQLLEESKVQMKLEFENLANKLFEENQKKSNVNLTQVLASFKDQLESFGKRVNDIYNDETKQRTSLLTEIKNLKELNNKISEDAINLTKALKGENKTQGDWGEMILSSILEQTGLKEGREYSIQGSFSDNNGKRLRPDVIVHLPNKKDIIIDSKVSLNSYLAYNKTEDKNKKELAAKELVKSITAHIKGLSNKKYEDLEGIETLDFVLMFIPIEGAFILATSQDDNLFKMAFENNIMLVSPSTLYVTLRTIENIWRNEHQSENAQLISKKAADLYDKFTGFVSDLEDVGTNIARANKSYDNAMNKLSTGKGNLLRRSQEFLDLGVKPKKVLNSTKLLQSDE</sequence>
<evidence type="ECO:0000256" key="3">
    <source>
        <dbReference type="ARBA" id="ARBA00023054"/>
    </source>
</evidence>
<evidence type="ECO:0000313" key="5">
    <source>
        <dbReference type="EMBL" id="QEP34577.1"/>
    </source>
</evidence>
<gene>
    <name evidence="5" type="primary">rmuC</name>
    <name evidence="5" type="ORF">APAC_1468</name>
</gene>
<keyword evidence="6" id="KW-1185">Reference proteome</keyword>
<evidence type="ECO:0000256" key="2">
    <source>
        <dbReference type="ARBA" id="ARBA00009840"/>
    </source>
</evidence>
<evidence type="ECO:0000256" key="4">
    <source>
        <dbReference type="ARBA" id="ARBA00023172"/>
    </source>
</evidence>
<comment type="similarity">
    <text evidence="2">Belongs to the RmuC family.</text>
</comment>
<organism evidence="5 6">
    <name type="scientific">Malaciobacter pacificus</name>
    <dbReference type="NCBI Taxonomy" id="1080223"/>
    <lineage>
        <taxon>Bacteria</taxon>
        <taxon>Pseudomonadati</taxon>
        <taxon>Campylobacterota</taxon>
        <taxon>Epsilonproteobacteria</taxon>
        <taxon>Campylobacterales</taxon>
        <taxon>Arcobacteraceae</taxon>
        <taxon>Malaciobacter</taxon>
    </lineage>
</organism>
<dbReference type="OrthoDB" id="9765111at2"/>
<dbReference type="PANTHER" id="PTHR30563:SF0">
    <property type="entry name" value="DNA RECOMBINATION PROTEIN RMUC"/>
    <property type="match status" value="1"/>
</dbReference>
<dbReference type="AlphaFoldDB" id="A0A5C2H6K0"/>
<keyword evidence="3" id="KW-0175">Coiled coil</keyword>
<evidence type="ECO:0000313" key="6">
    <source>
        <dbReference type="Proteomes" id="UP000322726"/>
    </source>
</evidence>
<dbReference type="Proteomes" id="UP000322726">
    <property type="component" value="Chromosome"/>
</dbReference>
<reference evidence="5 6" key="3">
    <citation type="submission" date="2019-09" db="EMBL/GenBank/DDBJ databases">
        <title>Taxonomic note: a critical rebuttal of the proposed division of the genus Arcobacter into six genera, emended descriptions of Arcobacter anaerophilus and the genus Arcobacter, and an assessment of genus-level boundaries for Epsilonproteobacteria using in silico genomic comparator tools.</title>
        <authorList>
            <person name="On S.L.W."/>
            <person name="Miller W.G."/>
            <person name="Biggs P."/>
            <person name="Cornelius A."/>
            <person name="Vandamme P."/>
        </authorList>
    </citation>
    <scope>NUCLEOTIDE SEQUENCE [LARGE SCALE GENOMIC DNA]</scope>
    <source>
        <strain evidence="5 6">LMG 26638</strain>
    </source>
</reference>
<dbReference type="InterPro" id="IPR003798">
    <property type="entry name" value="DNA_recombination_RmuC"/>
</dbReference>
<proteinExistence type="inferred from homology"/>
<dbReference type="PANTHER" id="PTHR30563">
    <property type="entry name" value="DNA RECOMBINATION PROTEIN RMUC"/>
    <property type="match status" value="1"/>
</dbReference>
<comment type="function">
    <text evidence="1">Involved in DNA recombination.</text>
</comment>
<keyword evidence="4" id="KW-0233">DNA recombination</keyword>
<reference evidence="5 6" key="2">
    <citation type="submission" date="2019-09" db="EMBL/GenBank/DDBJ databases">
        <title>Complete genome sequencing of four Arcobacter species reveals a diverse suite of mobile elements.</title>
        <authorList>
            <person name="Miller W.G."/>
            <person name="Yee E."/>
            <person name="Bono J.L."/>
        </authorList>
    </citation>
    <scope>NUCLEOTIDE SEQUENCE [LARGE SCALE GENOMIC DNA]</scope>
    <source>
        <strain evidence="5 6">LMG 26638</strain>
    </source>
</reference>
<dbReference type="GO" id="GO:0006310">
    <property type="term" value="P:DNA recombination"/>
    <property type="evidence" value="ECO:0007669"/>
    <property type="project" value="UniProtKB-KW"/>
</dbReference>
<protein>
    <submittedName>
        <fullName evidence="5">DNA recombination protein</fullName>
    </submittedName>
</protein>
<name>A0A5C2H6K0_9BACT</name>
<accession>A0A5C2H6K0</accession>
<evidence type="ECO:0000256" key="1">
    <source>
        <dbReference type="ARBA" id="ARBA00003416"/>
    </source>
</evidence>
<dbReference type="EMBL" id="CP035928">
    <property type="protein sequence ID" value="QEP34577.1"/>
    <property type="molecule type" value="Genomic_DNA"/>
</dbReference>
<dbReference type="RefSeq" id="WP_130233506.1">
    <property type="nucleotide sequence ID" value="NZ_BMEF01000007.1"/>
</dbReference>
<dbReference type="KEGG" id="apai:APAC_1468"/>
<dbReference type="Pfam" id="PF02646">
    <property type="entry name" value="RmuC"/>
    <property type="match status" value="1"/>
</dbReference>
<reference evidence="6" key="1">
    <citation type="submission" date="2019-09" db="EMBL/GenBank/DDBJ databases">
        <title>Complete genome sequencing of four Arcobacter species reveals a diverse suite of mobile elements.</title>
        <authorList>
            <person name="On S.L.W."/>
            <person name="Miller W.G."/>
            <person name="Biggs P."/>
            <person name="Cornelius A."/>
            <person name="Vandamme P."/>
        </authorList>
    </citation>
    <scope>NUCLEOTIDE SEQUENCE [LARGE SCALE GENOMIC DNA]</scope>
    <source>
        <strain evidence="6">LMG 26638</strain>
    </source>
</reference>